<evidence type="ECO:0000256" key="1">
    <source>
        <dbReference type="ARBA" id="ARBA00004370"/>
    </source>
</evidence>
<comment type="subcellular location">
    <subcellularLocation>
        <location evidence="1">Membrane</location>
    </subcellularLocation>
</comment>
<name>A0A231GXC6_9NOCA</name>
<reference evidence="5 6" key="1">
    <citation type="submission" date="2017-07" db="EMBL/GenBank/DDBJ databases">
        <title>First draft Genome Sequence of Nocardia cerradoensis isolated from human infection.</title>
        <authorList>
            <person name="Carrasco G."/>
        </authorList>
    </citation>
    <scope>NUCLEOTIDE SEQUENCE [LARGE SCALE GENOMIC DNA]</scope>
    <source>
        <strain evidence="5 6">CNM20130759</strain>
    </source>
</reference>
<feature type="transmembrane region" description="Helical" evidence="4">
    <location>
        <begin position="54"/>
        <end position="78"/>
    </location>
</feature>
<evidence type="ECO:0000313" key="6">
    <source>
        <dbReference type="Proteomes" id="UP000215506"/>
    </source>
</evidence>
<comment type="caution">
    <text evidence="5">The sequence shown here is derived from an EMBL/GenBank/DDBJ whole genome shotgun (WGS) entry which is preliminary data.</text>
</comment>
<evidence type="ECO:0000313" key="5">
    <source>
        <dbReference type="EMBL" id="OXR41274.1"/>
    </source>
</evidence>
<dbReference type="GO" id="GO:0016020">
    <property type="term" value="C:membrane"/>
    <property type="evidence" value="ECO:0007669"/>
    <property type="project" value="UniProtKB-SubCell"/>
</dbReference>
<dbReference type="Proteomes" id="UP000215506">
    <property type="component" value="Unassembled WGS sequence"/>
</dbReference>
<evidence type="ECO:0008006" key="7">
    <source>
        <dbReference type="Google" id="ProtNLM"/>
    </source>
</evidence>
<dbReference type="RefSeq" id="WP_223273827.1">
    <property type="nucleotide sequence ID" value="NZ_NGAF01000021.1"/>
</dbReference>
<sequence length="209" mass="22012">MATATDQADTKLRSDDPATEDTEPGADSSSVAVAEEATQASADVKTARRLPVTAIGVVLLVVAIIAGSVVATFMQLHLRADDAAKDRDAAVVSAARRMVVDLTTLSQGSLDGDMKRIMSETTGSFRDQFSHQADSFRQVVAKGAVESTGQVTEAGLISADDNQAQVLVASTSTVKNSDAPNGQQRLYRMKVSLQHLGGTWLVSDVEFVS</sequence>
<accession>A0A231GXC6</accession>
<evidence type="ECO:0000256" key="3">
    <source>
        <dbReference type="SAM" id="MobiDB-lite"/>
    </source>
</evidence>
<keyword evidence="2 4" id="KW-0472">Membrane</keyword>
<evidence type="ECO:0000256" key="4">
    <source>
        <dbReference type="SAM" id="Phobius"/>
    </source>
</evidence>
<organism evidence="5 6">
    <name type="scientific">Nocardia cerradoensis</name>
    <dbReference type="NCBI Taxonomy" id="85688"/>
    <lineage>
        <taxon>Bacteria</taxon>
        <taxon>Bacillati</taxon>
        <taxon>Actinomycetota</taxon>
        <taxon>Actinomycetes</taxon>
        <taxon>Mycobacteriales</taxon>
        <taxon>Nocardiaceae</taxon>
        <taxon>Nocardia</taxon>
    </lineage>
</organism>
<protein>
    <recommendedName>
        <fullName evidence="7">Mce-associated membrane protein</fullName>
    </recommendedName>
</protein>
<dbReference type="AlphaFoldDB" id="A0A231GXC6"/>
<feature type="region of interest" description="Disordered" evidence="3">
    <location>
        <begin position="1"/>
        <end position="31"/>
    </location>
</feature>
<keyword evidence="4" id="KW-0812">Transmembrane</keyword>
<keyword evidence="4" id="KW-1133">Transmembrane helix</keyword>
<keyword evidence="6" id="KW-1185">Reference proteome</keyword>
<gene>
    <name evidence="5" type="ORF">B7C42_06672</name>
</gene>
<evidence type="ECO:0000256" key="2">
    <source>
        <dbReference type="ARBA" id="ARBA00023136"/>
    </source>
</evidence>
<dbReference type="PANTHER" id="PTHR37042">
    <property type="entry name" value="OUTER MEMBRANE PROTEIN RV1973"/>
    <property type="match status" value="1"/>
</dbReference>
<dbReference type="PANTHER" id="PTHR37042:SF4">
    <property type="entry name" value="OUTER MEMBRANE PROTEIN RV1973"/>
    <property type="match status" value="1"/>
</dbReference>
<dbReference type="EMBL" id="NGAF01000021">
    <property type="protein sequence ID" value="OXR41274.1"/>
    <property type="molecule type" value="Genomic_DNA"/>
</dbReference>
<proteinExistence type="predicted"/>